<evidence type="ECO:0000313" key="1">
    <source>
        <dbReference type="EMBL" id="SEB87155.1"/>
    </source>
</evidence>
<reference evidence="2" key="1">
    <citation type="submission" date="2016-10" db="EMBL/GenBank/DDBJ databases">
        <authorList>
            <person name="Varghese N."/>
            <person name="Submissions S."/>
        </authorList>
    </citation>
    <scope>NUCLEOTIDE SEQUENCE [LARGE SCALE GENOMIC DNA]</scope>
    <source>
        <strain evidence="2">BS3660</strain>
    </source>
</reference>
<gene>
    <name evidence="1" type="ORF">SAMN04490187_2288</name>
</gene>
<dbReference type="EMBL" id="FNTC01000002">
    <property type="protein sequence ID" value="SEB87155.1"/>
    <property type="molecule type" value="Genomic_DNA"/>
</dbReference>
<proteinExistence type="predicted"/>
<organism evidence="1 2">
    <name type="scientific">Pseudomonas jessenii</name>
    <dbReference type="NCBI Taxonomy" id="77298"/>
    <lineage>
        <taxon>Bacteria</taxon>
        <taxon>Pseudomonadati</taxon>
        <taxon>Pseudomonadota</taxon>
        <taxon>Gammaproteobacteria</taxon>
        <taxon>Pseudomonadales</taxon>
        <taxon>Pseudomonadaceae</taxon>
        <taxon>Pseudomonas</taxon>
    </lineage>
</organism>
<dbReference type="AlphaFoldDB" id="A0A231GK00"/>
<dbReference type="RefSeq" id="WP_057716079.1">
    <property type="nucleotide sequence ID" value="NZ_CATKQF010000066.1"/>
</dbReference>
<name>A0A231GK00_PSEJE</name>
<evidence type="ECO:0000313" key="2">
    <source>
        <dbReference type="Proteomes" id="UP000198542"/>
    </source>
</evidence>
<accession>A0A231GK00</accession>
<sequence>MNNNGPINVPRIIARTEYEPDDSSIFSASASKFPNQYTIMTINISNNTDGPIRLLKAGWDLTGTSLSAFEIEANDEQTLDLPYLRDFSSNGMYYNKRKFAPILQQFSYITEDGLIFTLAIQLTVSVVFGVLHPNLKPNWSKTITRSGNSNSSYKVTADITKKNKEAPFSFSVDLIVG</sequence>
<keyword evidence="2" id="KW-1185">Reference proteome</keyword>
<protein>
    <submittedName>
        <fullName evidence="1">Uncharacterized protein</fullName>
    </submittedName>
</protein>
<dbReference type="Proteomes" id="UP000198542">
    <property type="component" value="Unassembled WGS sequence"/>
</dbReference>